<dbReference type="AlphaFoldDB" id="A0A1Z4V3T5"/>
<proteinExistence type="predicted"/>
<evidence type="ECO:0000313" key="3">
    <source>
        <dbReference type="Proteomes" id="UP000218702"/>
    </source>
</evidence>
<evidence type="ECO:0000256" key="1">
    <source>
        <dbReference type="SAM" id="Phobius"/>
    </source>
</evidence>
<protein>
    <submittedName>
        <fullName evidence="2">Uncharacterized protein</fullName>
    </submittedName>
</protein>
<keyword evidence="1" id="KW-0472">Membrane</keyword>
<dbReference type="RefSeq" id="WP_269076512.1">
    <property type="nucleotide sequence ID" value="NZ_AP018316.1"/>
</dbReference>
<dbReference type="EMBL" id="AP018316">
    <property type="protein sequence ID" value="BAZ86186.1"/>
    <property type="molecule type" value="Genomic_DNA"/>
</dbReference>
<dbReference type="KEGG" id="dcm:NIES806_23970"/>
<keyword evidence="3" id="KW-1185">Reference proteome</keyword>
<keyword evidence="1" id="KW-0812">Transmembrane</keyword>
<organism evidence="2 3">
    <name type="scientific">Dolichospermum compactum NIES-806</name>
    <dbReference type="NCBI Taxonomy" id="1973481"/>
    <lineage>
        <taxon>Bacteria</taxon>
        <taxon>Bacillati</taxon>
        <taxon>Cyanobacteriota</taxon>
        <taxon>Cyanophyceae</taxon>
        <taxon>Nostocales</taxon>
        <taxon>Aphanizomenonaceae</taxon>
        <taxon>Dolichospermum</taxon>
        <taxon>Dolichospermum compactum</taxon>
    </lineage>
</organism>
<keyword evidence="1" id="KW-1133">Transmembrane helix</keyword>
<dbReference type="Proteomes" id="UP000218702">
    <property type="component" value="Chromosome"/>
</dbReference>
<reference evidence="2 3" key="1">
    <citation type="submission" date="2017-06" db="EMBL/GenBank/DDBJ databases">
        <title>Genome sequencing of cyanobaciteial culture collection at National Institute for Environmental Studies (NIES).</title>
        <authorList>
            <person name="Hirose Y."/>
            <person name="Shimura Y."/>
            <person name="Fujisawa T."/>
            <person name="Nakamura Y."/>
            <person name="Kawachi M."/>
        </authorList>
    </citation>
    <scope>NUCLEOTIDE SEQUENCE [LARGE SCALE GENOMIC DNA]</scope>
    <source>
        <strain evidence="2 3">NIES-806</strain>
    </source>
</reference>
<accession>A0A1Z4V3T5</accession>
<gene>
    <name evidence="2" type="ORF">NIES806_23970</name>
</gene>
<name>A0A1Z4V3T5_9CYAN</name>
<evidence type="ECO:0000313" key="2">
    <source>
        <dbReference type="EMBL" id="BAZ86186.1"/>
    </source>
</evidence>
<sequence>MTFKAWGQSWQTIRKSLQRPILENNLLLLGALSALLSIGL</sequence>
<feature type="transmembrane region" description="Helical" evidence="1">
    <location>
        <begin position="21"/>
        <end position="39"/>
    </location>
</feature>